<dbReference type="Gene3D" id="3.30.450.30">
    <property type="entry name" value="Dynein light chain 2a, cytoplasmic"/>
    <property type="match status" value="1"/>
</dbReference>
<reference evidence="4" key="1">
    <citation type="journal article" date="2020" name="mSystems">
        <title>Genome- and Community-Level Interaction Insights into Carbon Utilization and Element Cycling Functions of Hydrothermarchaeota in Hydrothermal Sediment.</title>
        <authorList>
            <person name="Zhou Z."/>
            <person name="Liu Y."/>
            <person name="Xu W."/>
            <person name="Pan J."/>
            <person name="Luo Z.H."/>
            <person name="Li M."/>
        </authorList>
    </citation>
    <scope>NUCLEOTIDE SEQUENCE [LARGE SCALE GENOMIC DNA]</scope>
    <source>
        <strain evidence="4">HyVt-460</strain>
    </source>
</reference>
<keyword evidence="1 2" id="KW-0597">Phosphoprotein</keyword>
<comment type="caution">
    <text evidence="4">The sequence shown here is derived from an EMBL/GenBank/DDBJ whole genome shotgun (WGS) entry which is preliminary data.</text>
</comment>
<organism evidence="4">
    <name type="scientific">Caldithrix abyssi</name>
    <dbReference type="NCBI Taxonomy" id="187145"/>
    <lineage>
        <taxon>Bacteria</taxon>
        <taxon>Pseudomonadati</taxon>
        <taxon>Calditrichota</taxon>
        <taxon>Calditrichia</taxon>
        <taxon>Calditrichales</taxon>
        <taxon>Calditrichaceae</taxon>
        <taxon>Caldithrix</taxon>
    </lineage>
</organism>
<sequence length="377" mass="42927">MRFSENKVTDKTVLIVDDEEDLTWSIGKHLEKDREYYRHMTCNSGAEALAILKKHPIDMVITDIRMPEISGLDLLLKIGELYPHIKVIIMTAYGNSEVQEQANERGCFRYIEKPFEIRELRELIRDTLEEKKGFRGSLEDFQLGDLIQMNCLGRLSNSIRVTSGAREGIIFFEDGNIIHAQLGDLVGEEAFYEIISWPGGKFTLNKSLRAEKETILKGWQSLLLEGLRRKDEAGNAELSEEKARGEMQKVVDGLVGTKGVRLAIFFKPDGSAFVQARSESCTGEFDLVAVSVKLHDFLNDGDKLMSTFNISGRKEYSLEFQNGLLKLTWMPETRSYLMLLADQSSNFGLLRIESKKYLRSVADIIRKYGLFKKEQTA</sequence>
<dbReference type="Proteomes" id="UP000885771">
    <property type="component" value="Unassembled WGS sequence"/>
</dbReference>
<accession>A0A7V5RPZ2</accession>
<evidence type="ECO:0000313" key="4">
    <source>
        <dbReference type="EMBL" id="HHM02327.1"/>
    </source>
</evidence>
<dbReference type="InterPro" id="IPR011006">
    <property type="entry name" value="CheY-like_superfamily"/>
</dbReference>
<dbReference type="GO" id="GO:0000160">
    <property type="term" value="P:phosphorelay signal transduction system"/>
    <property type="evidence" value="ECO:0007669"/>
    <property type="project" value="InterPro"/>
</dbReference>
<dbReference type="PANTHER" id="PTHR44591:SF19">
    <property type="entry name" value="TWO-COMPONENT RESPONSE REGULATOR-RELATED"/>
    <property type="match status" value="1"/>
</dbReference>
<dbReference type="EMBL" id="DRLI01000185">
    <property type="protein sequence ID" value="HHM02327.1"/>
    <property type="molecule type" value="Genomic_DNA"/>
</dbReference>
<dbReference type="InterPro" id="IPR025497">
    <property type="entry name" value="PatA-like_N"/>
</dbReference>
<dbReference type="SUPFAM" id="SSF103196">
    <property type="entry name" value="Roadblock/LC7 domain"/>
    <property type="match status" value="1"/>
</dbReference>
<dbReference type="Pfam" id="PF14332">
    <property type="entry name" value="DUF4388"/>
    <property type="match status" value="1"/>
</dbReference>
<dbReference type="AlphaFoldDB" id="A0A7V5RPZ2"/>
<dbReference type="SMART" id="SM00448">
    <property type="entry name" value="REC"/>
    <property type="match status" value="1"/>
</dbReference>
<evidence type="ECO:0000256" key="2">
    <source>
        <dbReference type="PROSITE-ProRule" id="PRU00169"/>
    </source>
</evidence>
<dbReference type="InterPro" id="IPR001789">
    <property type="entry name" value="Sig_transdc_resp-reg_receiver"/>
</dbReference>
<feature type="domain" description="Response regulatory" evidence="3">
    <location>
        <begin position="12"/>
        <end position="128"/>
    </location>
</feature>
<dbReference type="SUPFAM" id="SSF52172">
    <property type="entry name" value="CheY-like"/>
    <property type="match status" value="1"/>
</dbReference>
<dbReference type="PROSITE" id="PS50110">
    <property type="entry name" value="RESPONSE_REGULATORY"/>
    <property type="match status" value="1"/>
</dbReference>
<gene>
    <name evidence="4" type="ORF">ENJ15_04885</name>
</gene>
<dbReference type="InterPro" id="IPR050595">
    <property type="entry name" value="Bact_response_regulator"/>
</dbReference>
<evidence type="ECO:0000259" key="3">
    <source>
        <dbReference type="PROSITE" id="PS50110"/>
    </source>
</evidence>
<proteinExistence type="predicted"/>
<evidence type="ECO:0000256" key="1">
    <source>
        <dbReference type="ARBA" id="ARBA00022553"/>
    </source>
</evidence>
<name>A0A7V5RPZ2_CALAY</name>
<feature type="modified residue" description="4-aspartylphosphate" evidence="2">
    <location>
        <position position="63"/>
    </location>
</feature>
<protein>
    <submittedName>
        <fullName evidence="4">Response regulator</fullName>
    </submittedName>
</protein>
<dbReference type="PANTHER" id="PTHR44591">
    <property type="entry name" value="STRESS RESPONSE REGULATOR PROTEIN 1"/>
    <property type="match status" value="1"/>
</dbReference>
<dbReference type="Gene3D" id="3.40.50.2300">
    <property type="match status" value="1"/>
</dbReference>
<dbReference type="Pfam" id="PF00072">
    <property type="entry name" value="Response_reg"/>
    <property type="match status" value="1"/>
</dbReference>